<dbReference type="EMBL" id="JBBHJZ010000001">
    <property type="protein sequence ID" value="MEJ5975786.1"/>
    <property type="molecule type" value="Genomic_DNA"/>
</dbReference>
<keyword evidence="4" id="KW-1185">Reference proteome</keyword>
<dbReference type="Pfam" id="PF09832">
    <property type="entry name" value="DUF2059"/>
    <property type="match status" value="1"/>
</dbReference>
<keyword evidence="1" id="KW-0732">Signal</keyword>
<dbReference type="Proteomes" id="UP001361239">
    <property type="component" value="Unassembled WGS sequence"/>
</dbReference>
<feature type="chain" id="PRO_5046237923" evidence="1">
    <location>
        <begin position="22"/>
        <end position="199"/>
    </location>
</feature>
<proteinExistence type="predicted"/>
<feature type="signal peptide" evidence="1">
    <location>
        <begin position="1"/>
        <end position="21"/>
    </location>
</feature>
<organism evidence="3 4">
    <name type="scientific">Novosphingobium anseongense</name>
    <dbReference type="NCBI Taxonomy" id="3133436"/>
    <lineage>
        <taxon>Bacteria</taxon>
        <taxon>Pseudomonadati</taxon>
        <taxon>Pseudomonadota</taxon>
        <taxon>Alphaproteobacteria</taxon>
        <taxon>Sphingomonadales</taxon>
        <taxon>Sphingomonadaceae</taxon>
        <taxon>Novosphingobium</taxon>
    </lineage>
</organism>
<feature type="domain" description="DUF2059" evidence="2">
    <location>
        <begin position="103"/>
        <end position="145"/>
    </location>
</feature>
<protein>
    <submittedName>
        <fullName evidence="3">DUF2059 domain-containing protein</fullName>
    </submittedName>
</protein>
<evidence type="ECO:0000259" key="2">
    <source>
        <dbReference type="Pfam" id="PF09832"/>
    </source>
</evidence>
<accession>A0ABU8RSV2</accession>
<dbReference type="InterPro" id="IPR018637">
    <property type="entry name" value="DUF2059"/>
</dbReference>
<name>A0ABU8RSV2_9SPHN</name>
<reference evidence="3 4" key="1">
    <citation type="submission" date="2024-03" db="EMBL/GenBank/DDBJ databases">
        <authorList>
            <person name="Jo J.-H."/>
        </authorList>
    </citation>
    <scope>NUCLEOTIDE SEQUENCE [LARGE SCALE GENOMIC DNA]</scope>
    <source>
        <strain evidence="3 4">PS1R-30</strain>
    </source>
</reference>
<gene>
    <name evidence="3" type="ORF">WG901_04020</name>
</gene>
<dbReference type="RefSeq" id="WP_339585717.1">
    <property type="nucleotide sequence ID" value="NZ_JBBHJZ010000001.1"/>
</dbReference>
<evidence type="ECO:0000256" key="1">
    <source>
        <dbReference type="SAM" id="SignalP"/>
    </source>
</evidence>
<comment type="caution">
    <text evidence="3">The sequence shown here is derived from an EMBL/GenBank/DDBJ whole genome shotgun (WGS) entry which is preliminary data.</text>
</comment>
<sequence>MKKFALALVTAPALFIANPLAAEPAATPDPTAIAHAREIVETIMPPDRQSTVMAEMTRAMTDQMRSAMADQFTDAGLRQIVDAHLTKVIERIDPVTQRYLPVLMEAMIQAYAREFSVAELIEVSRFAKTPAGRQYFSRSTALMADPAVAAANRTYFAEAQAASLASQNDLRAAIMAYLQKHPEVARKMAEQAKAGVPQP</sequence>
<evidence type="ECO:0000313" key="4">
    <source>
        <dbReference type="Proteomes" id="UP001361239"/>
    </source>
</evidence>
<evidence type="ECO:0000313" key="3">
    <source>
        <dbReference type="EMBL" id="MEJ5975786.1"/>
    </source>
</evidence>